<name>A0A4Q2JM07_9MICO</name>
<keyword evidence="3" id="KW-1185">Reference proteome</keyword>
<evidence type="ECO:0000256" key="1">
    <source>
        <dbReference type="SAM" id="MobiDB-lite"/>
    </source>
</evidence>
<accession>A0A4Q2JM07</accession>
<keyword evidence="2" id="KW-0238">DNA-binding</keyword>
<proteinExistence type="predicted"/>
<reference evidence="2 3" key="1">
    <citation type="submission" date="2019-01" db="EMBL/GenBank/DDBJ databases">
        <authorList>
            <person name="Li J."/>
        </authorList>
    </citation>
    <scope>NUCLEOTIDE SEQUENCE [LARGE SCALE GENOMIC DNA]</scope>
    <source>
        <strain evidence="2 3">CCUG 35506</strain>
    </source>
</reference>
<dbReference type="GO" id="GO:0003677">
    <property type="term" value="F:DNA binding"/>
    <property type="evidence" value="ECO:0007669"/>
    <property type="project" value="UniProtKB-KW"/>
</dbReference>
<organism evidence="2 3">
    <name type="scientific">Agromyces fucosus</name>
    <dbReference type="NCBI Taxonomy" id="41985"/>
    <lineage>
        <taxon>Bacteria</taxon>
        <taxon>Bacillati</taxon>
        <taxon>Actinomycetota</taxon>
        <taxon>Actinomycetes</taxon>
        <taxon>Micrococcales</taxon>
        <taxon>Microbacteriaceae</taxon>
        <taxon>Agromyces</taxon>
    </lineage>
</organism>
<dbReference type="Pfam" id="PF06224">
    <property type="entry name" value="AlkZ-like"/>
    <property type="match status" value="1"/>
</dbReference>
<dbReference type="OrthoDB" id="9148135at2"/>
<sequence length="418" mass="44837">MVAGRARAARHRGRGDRDRRRDDLATGRVVGVQLAELRRIRLHVQGLRAERATSAPAVVRDFVAVQSQEFVPAQWGLAMRVPAERRPDLAAVTAALDRGEILRTHVLRPTWHFVDPADARWLMELSAERVHRANATYYRRTGVDGEAGTSALDTVAASLAGGHRTRAELAAALDAAGQPSTGLGFTYVLMLAELERVAISGANAGRQRTYAAFDERVPASAPKSRDEALVELAARFIRSRGPVTDRDFAAWSGFTLGDTRRAFAAVVDGGGGDSSGGAGSGGAHVGAVETIEVDGAMHWHDVEQTVAAMDAPPPPAGAVDLLQAYDEYIMGYAAPRAFLQPPGRSTPVHPEFPMHALMIDGVMAGRWAPVTSGRNAVVRLVPWRTFSAREERGLAASVAEVERFLGAPVTIERERPAG</sequence>
<protein>
    <submittedName>
        <fullName evidence="2">Winged helix DNA-binding domain-containing protein</fullName>
    </submittedName>
</protein>
<evidence type="ECO:0000313" key="2">
    <source>
        <dbReference type="EMBL" id="RXZ49215.1"/>
    </source>
</evidence>
<dbReference type="PANTHER" id="PTHR38479">
    <property type="entry name" value="LMO0824 PROTEIN"/>
    <property type="match status" value="1"/>
</dbReference>
<comment type="caution">
    <text evidence="2">The sequence shown here is derived from an EMBL/GenBank/DDBJ whole genome shotgun (WGS) entry which is preliminary data.</text>
</comment>
<gene>
    <name evidence="2" type="ORF">ESP57_09795</name>
</gene>
<dbReference type="PANTHER" id="PTHR38479:SF2">
    <property type="entry name" value="WINGED HELIX DNA-BINDING DOMAIN-CONTAINING PROTEIN"/>
    <property type="match status" value="1"/>
</dbReference>
<feature type="region of interest" description="Disordered" evidence="1">
    <location>
        <begin position="1"/>
        <end position="21"/>
    </location>
</feature>
<evidence type="ECO:0000313" key="3">
    <source>
        <dbReference type="Proteomes" id="UP000292935"/>
    </source>
</evidence>
<dbReference type="EMBL" id="SDPO01000002">
    <property type="protein sequence ID" value="RXZ49215.1"/>
    <property type="molecule type" value="Genomic_DNA"/>
</dbReference>
<dbReference type="InterPro" id="IPR009351">
    <property type="entry name" value="AlkZ-like"/>
</dbReference>
<dbReference type="AlphaFoldDB" id="A0A4Q2JM07"/>
<dbReference type="Proteomes" id="UP000292935">
    <property type="component" value="Unassembled WGS sequence"/>
</dbReference>